<keyword evidence="1" id="KW-0472">Membrane</keyword>
<evidence type="ECO:0000256" key="1">
    <source>
        <dbReference type="SAM" id="Phobius"/>
    </source>
</evidence>
<proteinExistence type="predicted"/>
<sequence>MDGMLALLVLVIIALAALVAYLWRGQALTARPFPRDLSAMSDEDWAFLKRRVAGLIVLAVIVVLVGFVISKLV</sequence>
<organism evidence="2 3">
    <name type="scientific">Gordonibacter massiliensis</name>
    <name type="common">ex Traore et al. 2017</name>
    <dbReference type="NCBI Taxonomy" id="1841863"/>
    <lineage>
        <taxon>Bacteria</taxon>
        <taxon>Bacillati</taxon>
        <taxon>Actinomycetota</taxon>
        <taxon>Coriobacteriia</taxon>
        <taxon>Eggerthellales</taxon>
        <taxon>Eggerthellaceae</taxon>
        <taxon>Gordonibacter</taxon>
    </lineage>
</organism>
<keyword evidence="3" id="KW-1185">Reference proteome</keyword>
<dbReference type="RefSeq" id="WP_185906209.1">
    <property type="nucleotide sequence ID" value="NZ_JACMSE010000014.1"/>
</dbReference>
<gene>
    <name evidence="2" type="ORF">H7313_14430</name>
</gene>
<reference evidence="2 3" key="1">
    <citation type="submission" date="2020-08" db="EMBL/GenBank/DDBJ databases">
        <authorList>
            <person name="Liu C."/>
            <person name="Sun Q."/>
        </authorList>
    </citation>
    <scope>NUCLEOTIDE SEQUENCE [LARGE SCALE GENOMIC DNA]</scope>
    <source>
        <strain evidence="2 3">N22</strain>
    </source>
</reference>
<accession>A0A842JN31</accession>
<dbReference type="AlphaFoldDB" id="A0A842JN31"/>
<dbReference type="Proteomes" id="UP000587396">
    <property type="component" value="Unassembled WGS sequence"/>
</dbReference>
<dbReference type="EMBL" id="JACMSE010000014">
    <property type="protein sequence ID" value="MBC2890529.1"/>
    <property type="molecule type" value="Genomic_DNA"/>
</dbReference>
<name>A0A842JN31_9ACTN</name>
<keyword evidence="1" id="KW-0812">Transmembrane</keyword>
<evidence type="ECO:0000313" key="2">
    <source>
        <dbReference type="EMBL" id="MBC2890529.1"/>
    </source>
</evidence>
<comment type="caution">
    <text evidence="2">The sequence shown here is derived from an EMBL/GenBank/DDBJ whole genome shotgun (WGS) entry which is preliminary data.</text>
</comment>
<evidence type="ECO:0000313" key="3">
    <source>
        <dbReference type="Proteomes" id="UP000587396"/>
    </source>
</evidence>
<feature type="transmembrane region" description="Helical" evidence="1">
    <location>
        <begin position="51"/>
        <end position="69"/>
    </location>
</feature>
<keyword evidence="1" id="KW-1133">Transmembrane helix</keyword>
<protein>
    <recommendedName>
        <fullName evidence="4">Nickel ABC transporter permease</fullName>
    </recommendedName>
</protein>
<evidence type="ECO:0008006" key="4">
    <source>
        <dbReference type="Google" id="ProtNLM"/>
    </source>
</evidence>